<dbReference type="PANTHER" id="PTHR39184">
    <property type="match status" value="1"/>
</dbReference>
<feature type="domain" description="Phage terminase large subunit N-terminal" evidence="1">
    <location>
        <begin position="30"/>
        <end position="227"/>
    </location>
</feature>
<name>A0A2D1KMH8_9LACO</name>
<gene>
    <name evidence="3" type="ORF">LC20004_05095</name>
</gene>
<dbReference type="Pfam" id="PF17288">
    <property type="entry name" value="Terminase_3C"/>
    <property type="match status" value="1"/>
</dbReference>
<dbReference type="PANTHER" id="PTHR39184:SF1">
    <property type="entry name" value="PBSX PHAGE TERMINASE LARGE SUBUNIT"/>
    <property type="match status" value="1"/>
</dbReference>
<evidence type="ECO:0000259" key="2">
    <source>
        <dbReference type="Pfam" id="PF17288"/>
    </source>
</evidence>
<evidence type="ECO:0000313" key="3">
    <source>
        <dbReference type="EMBL" id="ATO43318.1"/>
    </source>
</evidence>
<accession>A0A2D1KMH8</accession>
<dbReference type="KEGG" id="lcy:LC20004_05095"/>
<dbReference type="RefSeq" id="WP_056980113.1">
    <property type="nucleotide sequence ID" value="NZ_CP017697.1"/>
</dbReference>
<dbReference type="Gene3D" id="3.40.50.300">
    <property type="entry name" value="P-loop containing nucleotide triphosphate hydrolases"/>
    <property type="match status" value="1"/>
</dbReference>
<dbReference type="InterPro" id="IPR035413">
    <property type="entry name" value="Terminase_L_C"/>
</dbReference>
<proteinExistence type="predicted"/>
<dbReference type="NCBIfam" id="TIGR01547">
    <property type="entry name" value="phage_term_2"/>
    <property type="match status" value="1"/>
</dbReference>
<keyword evidence="4" id="KW-1185">Reference proteome</keyword>
<evidence type="ECO:0000259" key="1">
    <source>
        <dbReference type="Pfam" id="PF04466"/>
    </source>
</evidence>
<dbReference type="AlphaFoldDB" id="A0A2D1KMH8"/>
<evidence type="ECO:0000313" key="4">
    <source>
        <dbReference type="Proteomes" id="UP000223559"/>
    </source>
</evidence>
<sequence length="424" mass="49364">MTMAISLNIPKPQKVFTRQILDHLTDYSHPVEIWYGGASSGKSHGVVQKMVLKACKPWKFPRRMLFLRKVARTVKRSIFQDVLDCLSNFQLLAYCKVNLSDFEIKLPNGAQFLFAGMDDPEKIKSIKGVSDVIMEEATEFTPEDFMQLRIRLREAKHLQRQLVLMFNPVSKANWVFTNFFVKEPPKGTVIYQSTYKDNQFLDQATRDTIEELARTNPAYYRIYALGEFATLDKLIFPRYEKRVIDREQLRRIPDFYGLDFGYANDPSVLIHVKLDLQKQRLYILDEYSKPGMLNNEIAQVIKSMGYAKEVITADAAEQKSIAEIRLRGVSRIRASHKGKDSILQGIQFMQQFQLIVDEHCPKTIEELENYTWQKDKKTGEYVNKPVDSFNHCIDAIRYAIENSMRKRMDIDKTLRILNKYGLGR</sequence>
<dbReference type="Gene3D" id="3.30.420.280">
    <property type="match status" value="1"/>
</dbReference>
<protein>
    <submittedName>
        <fullName evidence="3">Terminase</fullName>
    </submittedName>
</protein>
<dbReference type="OrthoDB" id="9768556at2"/>
<dbReference type="InterPro" id="IPR035412">
    <property type="entry name" value="Terminase_L_N"/>
</dbReference>
<dbReference type="Pfam" id="PF04466">
    <property type="entry name" value="Terminase_3"/>
    <property type="match status" value="1"/>
</dbReference>
<dbReference type="InterPro" id="IPR006437">
    <property type="entry name" value="Phage_terminase_lsu"/>
</dbReference>
<dbReference type="Proteomes" id="UP000223559">
    <property type="component" value="Chromosome"/>
</dbReference>
<dbReference type="EMBL" id="CP017697">
    <property type="protein sequence ID" value="ATO43318.1"/>
    <property type="molecule type" value="Genomic_DNA"/>
</dbReference>
<organism evidence="3 4">
    <name type="scientific">Loigolactobacillus coryniformis subsp. torquens DSM 20004 = KCTC 3535</name>
    <dbReference type="NCBI Taxonomy" id="1423822"/>
    <lineage>
        <taxon>Bacteria</taxon>
        <taxon>Bacillati</taxon>
        <taxon>Bacillota</taxon>
        <taxon>Bacilli</taxon>
        <taxon>Lactobacillales</taxon>
        <taxon>Lactobacillaceae</taxon>
        <taxon>Loigolactobacillus</taxon>
    </lineage>
</organism>
<dbReference type="InterPro" id="IPR052380">
    <property type="entry name" value="Viral_DNA_packaging_terminase"/>
</dbReference>
<feature type="domain" description="Phage terminase large subunit C-terminal" evidence="2">
    <location>
        <begin position="259"/>
        <end position="401"/>
    </location>
</feature>
<reference evidence="3 4" key="1">
    <citation type="submission" date="2016-10" db="EMBL/GenBank/DDBJ databases">
        <title>The whole genome sequencing and assembly of L. cotyniformis subsp. torquens DSM 20004 strain.</title>
        <authorList>
            <person name="Park M.-K."/>
            <person name="Lee Y.-J."/>
            <person name="Yi H."/>
            <person name="Bahn Y.-S."/>
            <person name="Kim J.F."/>
            <person name="Lee D.-W."/>
        </authorList>
    </citation>
    <scope>NUCLEOTIDE SEQUENCE [LARGE SCALE GENOMIC DNA]</scope>
    <source>
        <strain evidence="3 4">DSM 20004</strain>
    </source>
</reference>
<dbReference type="InterPro" id="IPR027417">
    <property type="entry name" value="P-loop_NTPase"/>
</dbReference>